<reference evidence="2" key="1">
    <citation type="journal article" date="2024" name="Proc. Natl. Acad. Sci. U.S.A.">
        <title>Extraordinary preservation of gene collinearity over three hundred million years revealed in homosporous lycophytes.</title>
        <authorList>
            <person name="Li C."/>
            <person name="Wickell D."/>
            <person name="Kuo L.Y."/>
            <person name="Chen X."/>
            <person name="Nie B."/>
            <person name="Liao X."/>
            <person name="Peng D."/>
            <person name="Ji J."/>
            <person name="Jenkins J."/>
            <person name="Williams M."/>
            <person name="Shu S."/>
            <person name="Plott C."/>
            <person name="Barry K."/>
            <person name="Rajasekar S."/>
            <person name="Grimwood J."/>
            <person name="Han X."/>
            <person name="Sun S."/>
            <person name="Hou Z."/>
            <person name="He W."/>
            <person name="Dai G."/>
            <person name="Sun C."/>
            <person name="Schmutz J."/>
            <person name="Leebens-Mack J.H."/>
            <person name="Li F.W."/>
            <person name="Wang L."/>
        </authorList>
    </citation>
    <scope>NUCLEOTIDE SEQUENCE [LARGE SCALE GENOMIC DNA]</scope>
    <source>
        <strain evidence="2">cv. PW_Plant_1</strain>
    </source>
</reference>
<proteinExistence type="predicted"/>
<organism evidence="1 2">
    <name type="scientific">Diphasiastrum complanatum</name>
    <name type="common">Issler's clubmoss</name>
    <name type="synonym">Lycopodium complanatum</name>
    <dbReference type="NCBI Taxonomy" id="34168"/>
    <lineage>
        <taxon>Eukaryota</taxon>
        <taxon>Viridiplantae</taxon>
        <taxon>Streptophyta</taxon>
        <taxon>Embryophyta</taxon>
        <taxon>Tracheophyta</taxon>
        <taxon>Lycopodiopsida</taxon>
        <taxon>Lycopodiales</taxon>
        <taxon>Lycopodiaceae</taxon>
        <taxon>Lycopodioideae</taxon>
        <taxon>Diphasiastrum</taxon>
    </lineage>
</organism>
<dbReference type="EMBL" id="CM055093">
    <property type="protein sequence ID" value="KAJ7564826.1"/>
    <property type="molecule type" value="Genomic_DNA"/>
</dbReference>
<sequence>MAVLSSIWGTVVVPPPLPLQPIPSASQITFQMRERAMFFHFGMNTFTNVEVGTGLDDPRTFYPKALNTRQWVRHAKEAGFKLVILTAKHHDGFCLWPSAYTKYSVQSSLWMKGTGDVVRELAAAVREEGLEMGLYLSPWDRHESTYGQTIAYNELYLGQLHELLTRYDTISEVWLDGAKGNNTPSMEYKFRDWFTTIRQLQPGANIFSDAGPDTRWVGDEQGQAGSTCWSMVNRSSIQIGGANQESYLNHGDIYGRNWVPPECDVSIRSGWFWHADQQPKTVESLLDIYYKSVGRNCVLLLNVPPNSTGLLPEEDVKVLHQFNAALKSIFSNNLASDALATSSSIYGEADGIQNEDESHYSPSKVLDKDIFTYWAPTAGQTSGYLQFDLQKAIDFNVVEIQEAFYMGQRVMSYNVDMWKDGSWYTLCNGTTIGYKKLDRFPAVKAAQRVRLVISKARDLPLIASFSLYLDKISPPLALLPLTNLHQST</sequence>
<evidence type="ECO:0000313" key="1">
    <source>
        <dbReference type="EMBL" id="KAJ7564826.1"/>
    </source>
</evidence>
<keyword evidence="2" id="KW-1185">Reference proteome</keyword>
<evidence type="ECO:0000313" key="2">
    <source>
        <dbReference type="Proteomes" id="UP001162992"/>
    </source>
</evidence>
<comment type="caution">
    <text evidence="1">The sequence shown here is derived from an EMBL/GenBank/DDBJ whole genome shotgun (WGS) entry which is preliminary data.</text>
</comment>
<dbReference type="Proteomes" id="UP001162992">
    <property type="component" value="Chromosome 2"/>
</dbReference>
<accession>A0ACC2EEB0</accession>
<protein>
    <submittedName>
        <fullName evidence="1">Uncharacterized protein</fullName>
    </submittedName>
</protein>
<name>A0ACC2EEB0_DIPCM</name>
<gene>
    <name evidence="1" type="ORF">O6H91_02G035300</name>
</gene>